<dbReference type="GeneID" id="92377300"/>
<keyword evidence="2" id="KW-1185">Reference proteome</keyword>
<evidence type="ECO:0000313" key="1">
    <source>
        <dbReference type="EMBL" id="SCU71779.1"/>
    </source>
</evidence>
<name>A0A1G4IH62_TRYEQ</name>
<dbReference type="VEuPathDB" id="TriTrypDB:TEOVI_000336000"/>
<proteinExistence type="predicted"/>
<comment type="caution">
    <text evidence="1">The sequence shown here is derived from an EMBL/GenBank/DDBJ whole genome shotgun (WGS) entry which is preliminary data.</text>
</comment>
<dbReference type="AlphaFoldDB" id="A0A1G4IH62"/>
<sequence length="106" mass="12515">MTRKQKQRCDLRRNLDSLKSYYKFSPFPRHTRHALHSLRLTPYSRRKTLSEFRIIGAARNQPVLDVMQTYSVVAPTQRVCNLYLEVSELLSVYYDTIDSLHQTPKA</sequence>
<accession>A0A1G4IH62</accession>
<protein>
    <submittedName>
        <fullName evidence="1">Uncharacterized protein</fullName>
    </submittedName>
</protein>
<organism evidence="1 2">
    <name type="scientific">Trypanosoma equiperdum</name>
    <dbReference type="NCBI Taxonomy" id="5694"/>
    <lineage>
        <taxon>Eukaryota</taxon>
        <taxon>Discoba</taxon>
        <taxon>Euglenozoa</taxon>
        <taxon>Kinetoplastea</taxon>
        <taxon>Metakinetoplastina</taxon>
        <taxon>Trypanosomatida</taxon>
        <taxon>Trypanosomatidae</taxon>
        <taxon>Trypanosoma</taxon>
    </lineage>
</organism>
<dbReference type="RefSeq" id="XP_067082378.1">
    <property type="nucleotide sequence ID" value="XM_067226277.1"/>
</dbReference>
<dbReference type="Proteomes" id="UP000195570">
    <property type="component" value="Unassembled WGS sequence"/>
</dbReference>
<dbReference type="EMBL" id="CZPT02001731">
    <property type="protein sequence ID" value="SCU71779.1"/>
    <property type="molecule type" value="Genomic_DNA"/>
</dbReference>
<gene>
    <name evidence="1" type="ORF">TEOVI_000336000</name>
</gene>
<evidence type="ECO:0000313" key="2">
    <source>
        <dbReference type="Proteomes" id="UP000195570"/>
    </source>
</evidence>
<reference evidence="1" key="1">
    <citation type="submission" date="2016-09" db="EMBL/GenBank/DDBJ databases">
        <authorList>
            <person name="Hebert L."/>
            <person name="Moumen B."/>
        </authorList>
    </citation>
    <scope>NUCLEOTIDE SEQUENCE [LARGE SCALE GENOMIC DNA]</scope>
    <source>
        <strain evidence="1">OVI</strain>
    </source>
</reference>